<sequence>MSRNRDRAPQRTSRPTALDEARNELFGHIHRCGVMKASPDQQQEWMKDTVEFLKERHSALTERELKELETIGLRFCSPVISNAADVEPAVAETHEDAEQEQEPAAA</sequence>
<dbReference type="Proteomes" id="UP000582837">
    <property type="component" value="Unassembled WGS sequence"/>
</dbReference>
<organism evidence="1 2">
    <name type="scientific">Longimicrobium terrae</name>
    <dbReference type="NCBI Taxonomy" id="1639882"/>
    <lineage>
        <taxon>Bacteria</taxon>
        <taxon>Pseudomonadati</taxon>
        <taxon>Gemmatimonadota</taxon>
        <taxon>Longimicrobiia</taxon>
        <taxon>Longimicrobiales</taxon>
        <taxon>Longimicrobiaceae</taxon>
        <taxon>Longimicrobium</taxon>
    </lineage>
</organism>
<protein>
    <submittedName>
        <fullName evidence="1">Uncharacterized protein</fullName>
    </submittedName>
</protein>
<evidence type="ECO:0000313" key="1">
    <source>
        <dbReference type="EMBL" id="MBB6071637.1"/>
    </source>
</evidence>
<gene>
    <name evidence="1" type="ORF">HNQ61_003265</name>
</gene>
<evidence type="ECO:0000313" key="2">
    <source>
        <dbReference type="Proteomes" id="UP000582837"/>
    </source>
</evidence>
<comment type="caution">
    <text evidence="1">The sequence shown here is derived from an EMBL/GenBank/DDBJ whole genome shotgun (WGS) entry which is preliminary data.</text>
</comment>
<dbReference type="RefSeq" id="WP_170034875.1">
    <property type="nucleotide sequence ID" value="NZ_JABDTL010000001.1"/>
</dbReference>
<dbReference type="AlphaFoldDB" id="A0A841H0U6"/>
<accession>A0A841H0U6</accession>
<proteinExistence type="predicted"/>
<keyword evidence="2" id="KW-1185">Reference proteome</keyword>
<dbReference type="EMBL" id="JACHIA010000009">
    <property type="protein sequence ID" value="MBB6071637.1"/>
    <property type="molecule type" value="Genomic_DNA"/>
</dbReference>
<name>A0A841H0U6_9BACT</name>
<reference evidence="1 2" key="1">
    <citation type="submission" date="2020-08" db="EMBL/GenBank/DDBJ databases">
        <title>Genomic Encyclopedia of Type Strains, Phase IV (KMG-IV): sequencing the most valuable type-strain genomes for metagenomic binning, comparative biology and taxonomic classification.</title>
        <authorList>
            <person name="Goeker M."/>
        </authorList>
    </citation>
    <scope>NUCLEOTIDE SEQUENCE [LARGE SCALE GENOMIC DNA]</scope>
    <source>
        <strain evidence="1 2">DSM 29007</strain>
    </source>
</reference>